<evidence type="ECO:0000313" key="6">
    <source>
        <dbReference type="EMBL" id="PMD15633.1"/>
    </source>
</evidence>
<dbReference type="CDD" id="cd04733">
    <property type="entry name" value="OYE_like_2_FMN"/>
    <property type="match status" value="1"/>
</dbReference>
<dbReference type="OrthoDB" id="1663137at2759"/>
<gene>
    <name evidence="6" type="ORF">NA56DRAFT_650087</name>
</gene>
<evidence type="ECO:0000256" key="4">
    <source>
        <dbReference type="ARBA" id="ARBA00023002"/>
    </source>
</evidence>
<dbReference type="Pfam" id="PF00724">
    <property type="entry name" value="Oxidored_FMN"/>
    <property type="match status" value="1"/>
</dbReference>
<evidence type="ECO:0000313" key="7">
    <source>
        <dbReference type="Proteomes" id="UP000235672"/>
    </source>
</evidence>
<keyword evidence="3" id="KW-0288">FMN</keyword>
<dbReference type="STRING" id="1745343.A0A2J6PNN0"/>
<keyword evidence="2" id="KW-0285">Flavoprotein</keyword>
<dbReference type="PANTHER" id="PTHR43656:SF5">
    <property type="entry name" value="NADH:FLAVIN OXIDOREDUCTASE_NADH OXIDASE N-TERMINAL DOMAIN-CONTAINING PROTEIN"/>
    <property type="match status" value="1"/>
</dbReference>
<dbReference type="Proteomes" id="UP000235672">
    <property type="component" value="Unassembled WGS sequence"/>
</dbReference>
<evidence type="ECO:0000256" key="3">
    <source>
        <dbReference type="ARBA" id="ARBA00022643"/>
    </source>
</evidence>
<keyword evidence="4" id="KW-0560">Oxidoreductase</keyword>
<keyword evidence="7" id="KW-1185">Reference proteome</keyword>
<reference evidence="6 7" key="1">
    <citation type="submission" date="2016-05" db="EMBL/GenBank/DDBJ databases">
        <title>A degradative enzymes factory behind the ericoid mycorrhizal symbiosis.</title>
        <authorList>
            <consortium name="DOE Joint Genome Institute"/>
            <person name="Martino E."/>
            <person name="Morin E."/>
            <person name="Grelet G."/>
            <person name="Kuo A."/>
            <person name="Kohler A."/>
            <person name="Daghino S."/>
            <person name="Barry K."/>
            <person name="Choi C."/>
            <person name="Cichocki N."/>
            <person name="Clum A."/>
            <person name="Copeland A."/>
            <person name="Hainaut M."/>
            <person name="Haridas S."/>
            <person name="Labutti K."/>
            <person name="Lindquist E."/>
            <person name="Lipzen A."/>
            <person name="Khouja H.-R."/>
            <person name="Murat C."/>
            <person name="Ohm R."/>
            <person name="Olson A."/>
            <person name="Spatafora J."/>
            <person name="Veneault-Fourrey C."/>
            <person name="Henrissat B."/>
            <person name="Grigoriev I."/>
            <person name="Martin F."/>
            <person name="Perotto S."/>
        </authorList>
    </citation>
    <scope>NUCLEOTIDE SEQUENCE [LARGE SCALE GENOMIC DNA]</scope>
    <source>
        <strain evidence="6 7">UAMH 7357</strain>
    </source>
</reference>
<dbReference type="PANTHER" id="PTHR43656">
    <property type="entry name" value="BINDING OXIDOREDUCTASE, PUTATIVE (AFU_ORTHOLOGUE AFUA_2G08260)-RELATED"/>
    <property type="match status" value="1"/>
</dbReference>
<dbReference type="GO" id="GO:0010181">
    <property type="term" value="F:FMN binding"/>
    <property type="evidence" value="ECO:0007669"/>
    <property type="project" value="InterPro"/>
</dbReference>
<accession>A0A2J6PNN0</accession>
<dbReference type="Gene3D" id="3.20.20.70">
    <property type="entry name" value="Aldolase class I"/>
    <property type="match status" value="1"/>
</dbReference>
<evidence type="ECO:0000256" key="1">
    <source>
        <dbReference type="ARBA" id="ARBA00005979"/>
    </source>
</evidence>
<dbReference type="SUPFAM" id="SSF51395">
    <property type="entry name" value="FMN-linked oxidoreductases"/>
    <property type="match status" value="1"/>
</dbReference>
<sequence>MAPERYQSDDVDASPLGKPLKFEFSGRTAKNRFLKAAMTERISSWDPKDFKARGIPSKNLINVYKRWGEGGFGQILTGNIMIEYDQLEAMGNPIIPRDAEFSGPRFEAFKELATQSKAHGSLIVGQVSHPGRQVENRIRKNPISASDVQLEGNVLGMEFAKPHAATQEEINNVIDGFAHAAEFLEKAGYDGIELHGAHGYLLAQFLSPTTNKRTDKYGGSLENRLRIILEVAEACRKRVSKEFIIGIKINSVEFQEKGFTTEDAKGLCQALEQARFDYIELSGGTYESLAFGHKRESTKKRESFFLEFAEKIVTPLTKSKTYITGGLKTAGAMVKALDTVDGVGLARPACQEPHLPRDILEGKVKGAIHLKLDDNDFGLTNVAAGTQIRQLGKDQEPIDLSDQKNVDAFKKDMEAWGKKLGEDKEMKEFGYIDLSQAAKPYGTVAA</sequence>
<comment type="similarity">
    <text evidence="1">Belongs to the NADH:flavin oxidoreductase/NADH oxidase family.</text>
</comment>
<dbReference type="GO" id="GO:0016491">
    <property type="term" value="F:oxidoreductase activity"/>
    <property type="evidence" value="ECO:0007669"/>
    <property type="project" value="UniProtKB-KW"/>
</dbReference>
<evidence type="ECO:0000256" key="2">
    <source>
        <dbReference type="ARBA" id="ARBA00022630"/>
    </source>
</evidence>
<dbReference type="InterPro" id="IPR013785">
    <property type="entry name" value="Aldolase_TIM"/>
</dbReference>
<name>A0A2J6PNN0_9HELO</name>
<dbReference type="InterPro" id="IPR051799">
    <property type="entry name" value="NADH_flavin_oxidoreductase"/>
</dbReference>
<protein>
    <submittedName>
        <fullName evidence="6">FMN-linked oxidoreductase</fullName>
    </submittedName>
</protein>
<feature type="domain" description="NADH:flavin oxidoreductase/NADH oxidase N-terminal" evidence="5">
    <location>
        <begin position="18"/>
        <end position="362"/>
    </location>
</feature>
<dbReference type="EMBL" id="KZ613512">
    <property type="protein sequence ID" value="PMD15633.1"/>
    <property type="molecule type" value="Genomic_DNA"/>
</dbReference>
<dbReference type="InterPro" id="IPR001155">
    <property type="entry name" value="OxRdtase_FMN_N"/>
</dbReference>
<dbReference type="AlphaFoldDB" id="A0A2J6PNN0"/>
<proteinExistence type="inferred from homology"/>
<evidence type="ECO:0000259" key="5">
    <source>
        <dbReference type="Pfam" id="PF00724"/>
    </source>
</evidence>
<organism evidence="6 7">
    <name type="scientific">Hyaloscypha hepaticicola</name>
    <dbReference type="NCBI Taxonomy" id="2082293"/>
    <lineage>
        <taxon>Eukaryota</taxon>
        <taxon>Fungi</taxon>
        <taxon>Dikarya</taxon>
        <taxon>Ascomycota</taxon>
        <taxon>Pezizomycotina</taxon>
        <taxon>Leotiomycetes</taxon>
        <taxon>Helotiales</taxon>
        <taxon>Hyaloscyphaceae</taxon>
        <taxon>Hyaloscypha</taxon>
    </lineage>
</organism>